<reference evidence="2 3" key="1">
    <citation type="journal article" date="2013" name="BMC Genomics">
        <title>Genomics-driven discovery of the pneumocandin biosynthetic gene cluster in the fungus Glarea lozoyensis.</title>
        <authorList>
            <person name="Chen L."/>
            <person name="Yue Q."/>
            <person name="Zhang X."/>
            <person name="Xiang M."/>
            <person name="Wang C."/>
            <person name="Li S."/>
            <person name="Che Y."/>
            <person name="Ortiz-Lopez F.J."/>
            <person name="Bills G.F."/>
            <person name="Liu X."/>
            <person name="An Z."/>
        </authorList>
    </citation>
    <scope>NUCLEOTIDE SEQUENCE [LARGE SCALE GENOMIC DNA]</scope>
    <source>
        <strain evidence="3">ATCC 20868 / MF5171</strain>
    </source>
</reference>
<protein>
    <submittedName>
        <fullName evidence="2">Uncharacterized protein</fullName>
    </submittedName>
</protein>
<keyword evidence="1" id="KW-0732">Signal</keyword>
<feature type="signal peptide" evidence="1">
    <location>
        <begin position="1"/>
        <end position="22"/>
    </location>
</feature>
<dbReference type="EMBL" id="KE145355">
    <property type="protein sequence ID" value="EPE35024.1"/>
    <property type="molecule type" value="Genomic_DNA"/>
</dbReference>
<feature type="chain" id="PRO_5004519737" evidence="1">
    <location>
        <begin position="23"/>
        <end position="226"/>
    </location>
</feature>
<dbReference type="OrthoDB" id="4644262at2759"/>
<dbReference type="KEGG" id="glz:GLAREA_10719"/>
<dbReference type="GeneID" id="19469765"/>
<dbReference type="eggNOG" id="ENOG502TF59">
    <property type="taxonomic scope" value="Eukaryota"/>
</dbReference>
<dbReference type="HOGENOM" id="CLU_1224866_0_0_1"/>
<evidence type="ECO:0000313" key="2">
    <source>
        <dbReference type="EMBL" id="EPE35024.1"/>
    </source>
</evidence>
<evidence type="ECO:0000313" key="3">
    <source>
        <dbReference type="Proteomes" id="UP000016922"/>
    </source>
</evidence>
<dbReference type="AlphaFoldDB" id="S3DD44"/>
<dbReference type="RefSeq" id="XP_008078011.1">
    <property type="nucleotide sequence ID" value="XM_008079820.1"/>
</dbReference>
<proteinExistence type="predicted"/>
<sequence>MKYQLVSAIAAATSLWVASSTASPLNILDSVSHSAMSVRSPNIMTLEDRFSNSGLEYMEWANLKVAEGKMYWPNKTSITIGNRQTGSFTLMNIACGVLGGTQQFYEDGEAHFCTLVNLYVGGVLKGAEWLVNDLVCQDQQPCLLLVEIGLDVGGGFAASGVPSFCSAVFEEIYASCNGAPGGAGQIFITDDSGSQSGVAEAQFFGGESDTCPATDDTFACGASLGN</sequence>
<name>S3DD44_GLAL2</name>
<keyword evidence="3" id="KW-1185">Reference proteome</keyword>
<dbReference type="OMA" id="DATHECF"/>
<gene>
    <name evidence="2" type="ORF">GLAREA_10719</name>
</gene>
<dbReference type="Proteomes" id="UP000016922">
    <property type="component" value="Unassembled WGS sequence"/>
</dbReference>
<organism evidence="2 3">
    <name type="scientific">Glarea lozoyensis (strain ATCC 20868 / MF5171)</name>
    <dbReference type="NCBI Taxonomy" id="1116229"/>
    <lineage>
        <taxon>Eukaryota</taxon>
        <taxon>Fungi</taxon>
        <taxon>Dikarya</taxon>
        <taxon>Ascomycota</taxon>
        <taxon>Pezizomycotina</taxon>
        <taxon>Leotiomycetes</taxon>
        <taxon>Helotiales</taxon>
        <taxon>Helotiaceae</taxon>
        <taxon>Glarea</taxon>
    </lineage>
</organism>
<accession>S3DD44</accession>
<evidence type="ECO:0000256" key="1">
    <source>
        <dbReference type="SAM" id="SignalP"/>
    </source>
</evidence>